<comment type="similarity">
    <text evidence="1">Belongs to the protein kinase superfamily. NEK Ser/Thr protein kinase family. NIMA subfamily.</text>
</comment>
<dbReference type="CDD" id="cd14014">
    <property type="entry name" value="STKc_PknB_like"/>
    <property type="match status" value="1"/>
</dbReference>
<keyword evidence="11" id="KW-1185">Reference proteome</keyword>
<dbReference type="PANTHER" id="PTHR43671">
    <property type="entry name" value="SERINE/THREONINE-PROTEIN KINASE NEK"/>
    <property type="match status" value="1"/>
</dbReference>
<gene>
    <name evidence="10" type="ORF">SCP_0412650</name>
</gene>
<dbReference type="SMART" id="SM00220">
    <property type="entry name" value="S_TKc"/>
    <property type="match status" value="1"/>
</dbReference>
<dbReference type="OrthoDB" id="1668230at2759"/>
<keyword evidence="4 7" id="KW-0547">Nucleotide-binding</keyword>
<dbReference type="AlphaFoldDB" id="A0A401GL32"/>
<feature type="domain" description="Protein kinase" evidence="9">
    <location>
        <begin position="348"/>
        <end position="633"/>
    </location>
</feature>
<keyword evidence="6 7" id="KW-0067">ATP-binding</keyword>
<evidence type="ECO:0000313" key="10">
    <source>
        <dbReference type="EMBL" id="GBE82878.1"/>
    </source>
</evidence>
<dbReference type="Pfam" id="PF00069">
    <property type="entry name" value="Pkinase"/>
    <property type="match status" value="1"/>
</dbReference>
<name>A0A401GL32_9APHY</name>
<evidence type="ECO:0000259" key="9">
    <source>
        <dbReference type="PROSITE" id="PS50011"/>
    </source>
</evidence>
<keyword evidence="5" id="KW-0418">Kinase</keyword>
<dbReference type="STRING" id="139825.A0A401GL32"/>
<dbReference type="InterPro" id="IPR050660">
    <property type="entry name" value="NEK_Ser/Thr_kinase"/>
</dbReference>
<dbReference type="EMBL" id="BFAD01000004">
    <property type="protein sequence ID" value="GBE82878.1"/>
    <property type="molecule type" value="Genomic_DNA"/>
</dbReference>
<accession>A0A401GL32</accession>
<dbReference type="Gene3D" id="1.10.510.10">
    <property type="entry name" value="Transferase(Phosphotransferase) domain 1"/>
    <property type="match status" value="1"/>
</dbReference>
<evidence type="ECO:0000256" key="3">
    <source>
        <dbReference type="ARBA" id="ARBA00022679"/>
    </source>
</evidence>
<proteinExistence type="inferred from homology"/>
<evidence type="ECO:0000256" key="5">
    <source>
        <dbReference type="ARBA" id="ARBA00022777"/>
    </source>
</evidence>
<dbReference type="InParanoid" id="A0A401GL32"/>
<feature type="region of interest" description="Disordered" evidence="8">
    <location>
        <begin position="160"/>
        <end position="188"/>
    </location>
</feature>
<protein>
    <recommendedName>
        <fullName evidence="2">non-specific serine/threonine protein kinase</fullName>
        <ecNumber evidence="2">2.7.11.1</ecNumber>
    </recommendedName>
</protein>
<dbReference type="Gene3D" id="3.30.200.20">
    <property type="entry name" value="Phosphorylase Kinase, domain 1"/>
    <property type="match status" value="1"/>
</dbReference>
<feature type="compositionally biased region" description="Basic and acidic residues" evidence="8">
    <location>
        <begin position="754"/>
        <end position="764"/>
    </location>
</feature>
<feature type="region of interest" description="Disordered" evidence="8">
    <location>
        <begin position="717"/>
        <end position="798"/>
    </location>
</feature>
<keyword evidence="3" id="KW-0808">Transferase</keyword>
<dbReference type="RefSeq" id="XP_027613791.1">
    <property type="nucleotide sequence ID" value="XM_027757990.1"/>
</dbReference>
<feature type="compositionally biased region" description="Acidic residues" evidence="8">
    <location>
        <begin position="765"/>
        <end position="787"/>
    </location>
</feature>
<sequence length="830" mass="92357">MSFFKAIVNTLFLSSTPAERPKLRRVDKPVPPSPPGVPELLAKISIMSVTTRLVIRHMQTTLDLYDTGRTIVENFLDSEPHAIHRVLDFRPPPHKYPFSHMVAIRQFNGTPGSLILTPYSLATTAINRSPLLLTPGKDVPSFTKLFAALHKSVNSPVKVSLSPLQPHRSRSNDPFAPNHSRRAPPPEWIPTEIVTQPARATPPKRGLLAARRGVFACPTTSATTIEDGVGEGHGIAPGAAEARPSEDAALSTDVAQDLDVYASLRNNSGWVATELNIPAPPGLRAPWLKADDVPRPVVPPPHTDAREGNTQAPDVAAQGSPASEEHRTTEPTVLTFPTKKDDPNQTTYTLLGRIGKGGFGRVMLARRQRKTEDKVLETEVAIKVLRKDVQYADEFGRDWALHEFKVLKAASGTTPYCTQLLSAWQDCENIYFVMDVYPRSLRQHLGHLWRGYKHIETEEARLYCTELLLGLDYLHTELGIIHRDIKPDNILMTYDGRLVFGDFGLAHTIMSYDIETPIMGPDCRAGTPGYYAPEACDPDCEEKGINYKVDVFSLGLVFAEILGPSAALFGYEVEKDGKMVTDQWEEMAGDAIEKRVSQLLLDSDVARDLVGKMLQRDPANRPSAGELLSLEYFTRVDVGSVRRGEHVHYYKPPRPEVNEAEKTLQFSDHPLMISTGYERNQSQQRGMDLSAGDAFRFVLSEYAPQVDSQASTVENMGPSWWDGKEVPAWEEDQDTDRGEDKDAGWGENCFTGWEDNRTTGWEEKETVEDEEEAEIQEGDENEDEEDGEVKWADSDNSTLDLGLLPVLPRALDRALDLGWDLSPFDIPTSS</sequence>
<dbReference type="PROSITE" id="PS00107">
    <property type="entry name" value="PROTEIN_KINASE_ATP"/>
    <property type="match status" value="1"/>
</dbReference>
<dbReference type="InterPro" id="IPR011009">
    <property type="entry name" value="Kinase-like_dom_sf"/>
</dbReference>
<dbReference type="InterPro" id="IPR017441">
    <property type="entry name" value="Protein_kinase_ATP_BS"/>
</dbReference>
<dbReference type="PANTHER" id="PTHR43671:SF13">
    <property type="entry name" value="SERINE_THREONINE-PROTEIN KINASE NEK2"/>
    <property type="match status" value="1"/>
</dbReference>
<dbReference type="SUPFAM" id="SSF56112">
    <property type="entry name" value="Protein kinase-like (PK-like)"/>
    <property type="match status" value="1"/>
</dbReference>
<comment type="caution">
    <text evidence="10">The sequence shown here is derived from an EMBL/GenBank/DDBJ whole genome shotgun (WGS) entry which is preliminary data.</text>
</comment>
<feature type="compositionally biased region" description="Basic and acidic residues" evidence="8">
    <location>
        <begin position="735"/>
        <end position="744"/>
    </location>
</feature>
<dbReference type="InterPro" id="IPR000719">
    <property type="entry name" value="Prot_kinase_dom"/>
</dbReference>
<evidence type="ECO:0000256" key="1">
    <source>
        <dbReference type="ARBA" id="ARBA00010886"/>
    </source>
</evidence>
<dbReference type="GeneID" id="38779795"/>
<evidence type="ECO:0000256" key="2">
    <source>
        <dbReference type="ARBA" id="ARBA00012513"/>
    </source>
</evidence>
<dbReference type="Proteomes" id="UP000287166">
    <property type="component" value="Unassembled WGS sequence"/>
</dbReference>
<evidence type="ECO:0000256" key="7">
    <source>
        <dbReference type="PROSITE-ProRule" id="PRU10141"/>
    </source>
</evidence>
<feature type="binding site" evidence="7">
    <location>
        <position position="383"/>
    </location>
    <ligand>
        <name>ATP</name>
        <dbReference type="ChEBI" id="CHEBI:30616"/>
    </ligand>
</feature>
<feature type="region of interest" description="Disordered" evidence="8">
    <location>
        <begin position="296"/>
        <end position="341"/>
    </location>
</feature>
<dbReference type="EC" id="2.7.11.1" evidence="2"/>
<reference evidence="10 11" key="1">
    <citation type="journal article" date="2018" name="Sci. Rep.">
        <title>Genome sequence of the cauliflower mushroom Sparassis crispa (Hanabiratake) and its association with beneficial usage.</title>
        <authorList>
            <person name="Kiyama R."/>
            <person name="Furutani Y."/>
            <person name="Kawaguchi K."/>
            <person name="Nakanishi T."/>
        </authorList>
    </citation>
    <scope>NUCLEOTIDE SEQUENCE [LARGE SCALE GENOMIC DNA]</scope>
</reference>
<evidence type="ECO:0000313" key="11">
    <source>
        <dbReference type="Proteomes" id="UP000287166"/>
    </source>
</evidence>
<dbReference type="GO" id="GO:0004674">
    <property type="term" value="F:protein serine/threonine kinase activity"/>
    <property type="evidence" value="ECO:0007669"/>
    <property type="project" value="UniProtKB-EC"/>
</dbReference>
<evidence type="ECO:0000256" key="4">
    <source>
        <dbReference type="ARBA" id="ARBA00022741"/>
    </source>
</evidence>
<dbReference type="InterPro" id="IPR008271">
    <property type="entry name" value="Ser/Thr_kinase_AS"/>
</dbReference>
<dbReference type="GO" id="GO:0005524">
    <property type="term" value="F:ATP binding"/>
    <property type="evidence" value="ECO:0007669"/>
    <property type="project" value="UniProtKB-UniRule"/>
</dbReference>
<organism evidence="10 11">
    <name type="scientific">Sparassis crispa</name>
    <dbReference type="NCBI Taxonomy" id="139825"/>
    <lineage>
        <taxon>Eukaryota</taxon>
        <taxon>Fungi</taxon>
        <taxon>Dikarya</taxon>
        <taxon>Basidiomycota</taxon>
        <taxon>Agaricomycotina</taxon>
        <taxon>Agaricomycetes</taxon>
        <taxon>Polyporales</taxon>
        <taxon>Sparassidaceae</taxon>
        <taxon>Sparassis</taxon>
    </lineage>
</organism>
<dbReference type="PROSITE" id="PS00108">
    <property type="entry name" value="PROTEIN_KINASE_ST"/>
    <property type="match status" value="1"/>
</dbReference>
<evidence type="ECO:0000256" key="8">
    <source>
        <dbReference type="SAM" id="MobiDB-lite"/>
    </source>
</evidence>
<evidence type="ECO:0000256" key="6">
    <source>
        <dbReference type="ARBA" id="ARBA00022840"/>
    </source>
</evidence>
<dbReference type="PROSITE" id="PS50011">
    <property type="entry name" value="PROTEIN_KINASE_DOM"/>
    <property type="match status" value="1"/>
</dbReference>